<dbReference type="STRING" id="573321.SAMN04488505_104433"/>
<dbReference type="Gene3D" id="1.10.1740.10">
    <property type="match status" value="1"/>
</dbReference>
<dbReference type="Pfam" id="PF08281">
    <property type="entry name" value="Sigma70_r4_2"/>
    <property type="match status" value="1"/>
</dbReference>
<feature type="domain" description="RNA polymerase sigma factor 70 region 4 type 2" evidence="7">
    <location>
        <begin position="130"/>
        <end position="170"/>
    </location>
</feature>
<dbReference type="GO" id="GO:0016987">
    <property type="term" value="F:sigma factor activity"/>
    <property type="evidence" value="ECO:0007669"/>
    <property type="project" value="UniProtKB-KW"/>
</dbReference>
<dbReference type="GO" id="GO:0003677">
    <property type="term" value="F:DNA binding"/>
    <property type="evidence" value="ECO:0007669"/>
    <property type="project" value="UniProtKB-KW"/>
</dbReference>
<dbReference type="GO" id="GO:0006352">
    <property type="term" value="P:DNA-templated transcription initiation"/>
    <property type="evidence" value="ECO:0007669"/>
    <property type="project" value="InterPro"/>
</dbReference>
<dbReference type="Pfam" id="PF04542">
    <property type="entry name" value="Sigma70_r2"/>
    <property type="match status" value="1"/>
</dbReference>
<evidence type="ECO:0000256" key="4">
    <source>
        <dbReference type="ARBA" id="ARBA00023125"/>
    </source>
</evidence>
<keyword evidence="5" id="KW-0804">Transcription</keyword>
<dbReference type="OrthoDB" id="9790423at2"/>
<keyword evidence="9" id="KW-1185">Reference proteome</keyword>
<dbReference type="SUPFAM" id="SSF88659">
    <property type="entry name" value="Sigma3 and sigma4 domains of RNA polymerase sigma factors"/>
    <property type="match status" value="1"/>
</dbReference>
<comment type="similarity">
    <text evidence="1">Belongs to the sigma-70 factor family. ECF subfamily.</text>
</comment>
<dbReference type="RefSeq" id="WP_089915451.1">
    <property type="nucleotide sequence ID" value="NZ_FOBB01000004.1"/>
</dbReference>
<feature type="domain" description="RNA polymerase sigma-70 region 2" evidence="6">
    <location>
        <begin position="28"/>
        <end position="93"/>
    </location>
</feature>
<dbReference type="Proteomes" id="UP000198984">
    <property type="component" value="Unassembled WGS sequence"/>
</dbReference>
<reference evidence="8 9" key="1">
    <citation type="submission" date="2016-10" db="EMBL/GenBank/DDBJ databases">
        <authorList>
            <person name="de Groot N.N."/>
        </authorList>
    </citation>
    <scope>NUCLEOTIDE SEQUENCE [LARGE SCALE GENOMIC DNA]</scope>
    <source>
        <strain evidence="8 9">DSM 21039</strain>
    </source>
</reference>
<keyword evidence="3" id="KW-0731">Sigma factor</keyword>
<evidence type="ECO:0000256" key="2">
    <source>
        <dbReference type="ARBA" id="ARBA00023015"/>
    </source>
</evidence>
<evidence type="ECO:0000313" key="8">
    <source>
        <dbReference type="EMBL" id="SEM44925.1"/>
    </source>
</evidence>
<evidence type="ECO:0000256" key="5">
    <source>
        <dbReference type="ARBA" id="ARBA00023163"/>
    </source>
</evidence>
<dbReference type="NCBIfam" id="TIGR02937">
    <property type="entry name" value="sigma70-ECF"/>
    <property type="match status" value="1"/>
</dbReference>
<dbReference type="PANTHER" id="PTHR43133:SF8">
    <property type="entry name" value="RNA POLYMERASE SIGMA FACTOR HI_1459-RELATED"/>
    <property type="match status" value="1"/>
</dbReference>
<proteinExistence type="inferred from homology"/>
<dbReference type="CDD" id="cd06171">
    <property type="entry name" value="Sigma70_r4"/>
    <property type="match status" value="1"/>
</dbReference>
<evidence type="ECO:0000259" key="6">
    <source>
        <dbReference type="Pfam" id="PF04542"/>
    </source>
</evidence>
<dbReference type="InterPro" id="IPR013249">
    <property type="entry name" value="RNA_pol_sigma70_r4_t2"/>
</dbReference>
<dbReference type="InterPro" id="IPR014284">
    <property type="entry name" value="RNA_pol_sigma-70_dom"/>
</dbReference>
<dbReference type="InterPro" id="IPR007627">
    <property type="entry name" value="RNA_pol_sigma70_r2"/>
</dbReference>
<dbReference type="InterPro" id="IPR036388">
    <property type="entry name" value="WH-like_DNA-bd_sf"/>
</dbReference>
<dbReference type="Gene3D" id="1.10.10.10">
    <property type="entry name" value="Winged helix-like DNA-binding domain superfamily/Winged helix DNA-binding domain"/>
    <property type="match status" value="1"/>
</dbReference>
<dbReference type="EMBL" id="FOBB01000004">
    <property type="protein sequence ID" value="SEM44925.1"/>
    <property type="molecule type" value="Genomic_DNA"/>
</dbReference>
<sequence>MNRYCDFTDEELIQRYLSGDNSAFTRLVYRHKDRIFTTIVLLVKDRTLAEDIFQETFIKIVNALKAGHYTDNHRFVAWAARIAHNCSINHFRKVHVSLPVVLGYREELSENFAGIEPSEEQRLIIRERQQELHGMLDMLPATQREALILRYYADLSYKEIAEVVNVGINTALGRVRYAIMNLRKIMEHARENAIA</sequence>
<name>A0A1H7YG39_9BACT</name>
<evidence type="ECO:0000313" key="9">
    <source>
        <dbReference type="Proteomes" id="UP000198984"/>
    </source>
</evidence>
<dbReference type="InterPro" id="IPR013325">
    <property type="entry name" value="RNA_pol_sigma_r2"/>
</dbReference>
<protein>
    <submittedName>
        <fullName evidence="8">RNA polymerase sigma-70 factor, ECF subfamily</fullName>
    </submittedName>
</protein>
<accession>A0A1H7YG39</accession>
<evidence type="ECO:0000256" key="1">
    <source>
        <dbReference type="ARBA" id="ARBA00010641"/>
    </source>
</evidence>
<gene>
    <name evidence="8" type="ORF">SAMN04488505_104433</name>
</gene>
<keyword evidence="2" id="KW-0805">Transcription regulation</keyword>
<organism evidence="8 9">
    <name type="scientific">Chitinophaga rupis</name>
    <dbReference type="NCBI Taxonomy" id="573321"/>
    <lineage>
        <taxon>Bacteria</taxon>
        <taxon>Pseudomonadati</taxon>
        <taxon>Bacteroidota</taxon>
        <taxon>Chitinophagia</taxon>
        <taxon>Chitinophagales</taxon>
        <taxon>Chitinophagaceae</taxon>
        <taxon>Chitinophaga</taxon>
    </lineage>
</organism>
<keyword evidence="4" id="KW-0238">DNA-binding</keyword>
<evidence type="ECO:0000256" key="3">
    <source>
        <dbReference type="ARBA" id="ARBA00023082"/>
    </source>
</evidence>
<dbReference type="AlphaFoldDB" id="A0A1H7YG39"/>
<dbReference type="InterPro" id="IPR013324">
    <property type="entry name" value="RNA_pol_sigma_r3/r4-like"/>
</dbReference>
<dbReference type="InterPro" id="IPR039425">
    <property type="entry name" value="RNA_pol_sigma-70-like"/>
</dbReference>
<dbReference type="PANTHER" id="PTHR43133">
    <property type="entry name" value="RNA POLYMERASE ECF-TYPE SIGMA FACTO"/>
    <property type="match status" value="1"/>
</dbReference>
<evidence type="ECO:0000259" key="7">
    <source>
        <dbReference type="Pfam" id="PF08281"/>
    </source>
</evidence>
<dbReference type="SUPFAM" id="SSF88946">
    <property type="entry name" value="Sigma2 domain of RNA polymerase sigma factors"/>
    <property type="match status" value="1"/>
</dbReference>